<dbReference type="EMBL" id="BBIO01000002">
    <property type="protein sequence ID" value="GAK44081.1"/>
    <property type="molecule type" value="Genomic_DNA"/>
</dbReference>
<evidence type="ECO:0000313" key="3">
    <source>
        <dbReference type="Proteomes" id="UP000028702"/>
    </source>
</evidence>
<dbReference type="Proteomes" id="UP000028702">
    <property type="component" value="Unassembled WGS sequence"/>
</dbReference>
<accession>A0A081B7R3</accession>
<evidence type="ECO:0000256" key="1">
    <source>
        <dbReference type="SAM" id="MobiDB-lite"/>
    </source>
</evidence>
<dbReference type="AlphaFoldDB" id="A0A081B7R3"/>
<proteinExistence type="predicted"/>
<dbReference type="InterPro" id="IPR009922">
    <property type="entry name" value="DUF1457"/>
</dbReference>
<name>A0A081B7R3_9HYPH</name>
<evidence type="ECO:0000313" key="2">
    <source>
        <dbReference type="EMBL" id="GAK44081.1"/>
    </source>
</evidence>
<reference evidence="2 3" key="1">
    <citation type="submission" date="2014-07" db="EMBL/GenBank/DDBJ databases">
        <title>Tepidicaulis marinum gen. nov., sp. nov., a novel marine bacterium denitrifying nitrate to nitrous oxide strictly under microaerobic conditions.</title>
        <authorList>
            <person name="Takeuchi M."/>
            <person name="Yamagishi T."/>
            <person name="Kamagata Y."/>
            <person name="Oshima K."/>
            <person name="Hattori M."/>
            <person name="Katayama T."/>
            <person name="Hanada S."/>
            <person name="Tamaki H."/>
            <person name="Marumo K."/>
            <person name="Maeda H."/>
            <person name="Nedachi M."/>
            <person name="Iwasaki W."/>
            <person name="Suwa Y."/>
            <person name="Sakata S."/>
        </authorList>
    </citation>
    <scope>NUCLEOTIDE SEQUENCE [LARGE SCALE GENOMIC DNA]</scope>
    <source>
        <strain evidence="2 3">MA2</strain>
    </source>
</reference>
<comment type="caution">
    <text evidence="2">The sequence shown here is derived from an EMBL/GenBank/DDBJ whole genome shotgun (WGS) entry which is preliminary data.</text>
</comment>
<gene>
    <name evidence="2" type="ORF">M2A_0580</name>
</gene>
<sequence length="195" mass="21852">MNCSSDCAPEGGKYFNSPRKDEPVSEELQALITRAGQLNPPILLDPTLSFEYRIPAAGLGYWNAKRPADGRLPPRSAVNPAELAKYLPALALIDVSENENGGIELFSRLAGAEVERVFGMMSRQDLRKRLPPEIFARWQIIFRALWVAEAPLRITSRIAYEDKTYLYIECLFAPLANSDPNSITSLIFAEFRMDS</sequence>
<organism evidence="2 3">
    <name type="scientific">Tepidicaulis marinus</name>
    <dbReference type="NCBI Taxonomy" id="1333998"/>
    <lineage>
        <taxon>Bacteria</taxon>
        <taxon>Pseudomonadati</taxon>
        <taxon>Pseudomonadota</taxon>
        <taxon>Alphaproteobacteria</taxon>
        <taxon>Hyphomicrobiales</taxon>
        <taxon>Parvibaculaceae</taxon>
        <taxon>Tepidicaulis</taxon>
    </lineage>
</organism>
<keyword evidence="3" id="KW-1185">Reference proteome</keyword>
<dbReference type="eggNOG" id="COG5388">
    <property type="taxonomic scope" value="Bacteria"/>
</dbReference>
<dbReference type="Pfam" id="PF07310">
    <property type="entry name" value="PAS_5"/>
    <property type="match status" value="1"/>
</dbReference>
<protein>
    <submittedName>
        <fullName evidence="2">Conserved protein</fullName>
    </submittedName>
</protein>
<feature type="region of interest" description="Disordered" evidence="1">
    <location>
        <begin position="1"/>
        <end position="22"/>
    </location>
</feature>